<keyword evidence="2" id="KW-1185">Reference proteome</keyword>
<gene>
    <name evidence="1" type="ORF">OXX778_LOCUS21168</name>
</gene>
<evidence type="ECO:0000313" key="1">
    <source>
        <dbReference type="EMBL" id="CAF1101418.1"/>
    </source>
</evidence>
<dbReference type="EMBL" id="CAJNOC010007576">
    <property type="protein sequence ID" value="CAF1101418.1"/>
    <property type="molecule type" value="Genomic_DNA"/>
</dbReference>
<evidence type="ECO:0000313" key="2">
    <source>
        <dbReference type="Proteomes" id="UP000663879"/>
    </source>
</evidence>
<sequence length="104" mass="12308">MIADYFGIENRQKISNSCIQVRKSMVKVFVRNFLGARSFTRDEWLEQNTEIIKKLFDLSEQQFAIIADDTYCYCQKNSINFVQRKLYSGLKKRHFIKPFVINAA</sequence>
<dbReference type="Proteomes" id="UP000663879">
    <property type="component" value="Unassembled WGS sequence"/>
</dbReference>
<accession>A0A814PBD4</accession>
<dbReference type="OrthoDB" id="10049726at2759"/>
<dbReference type="AlphaFoldDB" id="A0A814PBD4"/>
<reference evidence="1" key="1">
    <citation type="submission" date="2021-02" db="EMBL/GenBank/DDBJ databases">
        <authorList>
            <person name="Nowell W R."/>
        </authorList>
    </citation>
    <scope>NUCLEOTIDE SEQUENCE</scope>
    <source>
        <strain evidence="1">Ploen Becks lab</strain>
    </source>
</reference>
<organism evidence="1 2">
    <name type="scientific">Brachionus calyciflorus</name>
    <dbReference type="NCBI Taxonomy" id="104777"/>
    <lineage>
        <taxon>Eukaryota</taxon>
        <taxon>Metazoa</taxon>
        <taxon>Spiralia</taxon>
        <taxon>Gnathifera</taxon>
        <taxon>Rotifera</taxon>
        <taxon>Eurotatoria</taxon>
        <taxon>Monogononta</taxon>
        <taxon>Pseudotrocha</taxon>
        <taxon>Ploima</taxon>
        <taxon>Brachionidae</taxon>
        <taxon>Brachionus</taxon>
    </lineage>
</organism>
<protein>
    <submittedName>
        <fullName evidence="1">Uncharacterized protein</fullName>
    </submittedName>
</protein>
<comment type="caution">
    <text evidence="1">The sequence shown here is derived from an EMBL/GenBank/DDBJ whole genome shotgun (WGS) entry which is preliminary data.</text>
</comment>
<name>A0A814PBD4_9BILA</name>
<proteinExistence type="predicted"/>